<dbReference type="InterPro" id="IPR046865">
    <property type="entry name" value="FapA_b_solenoid"/>
</dbReference>
<dbReference type="RefSeq" id="WP_281762062.1">
    <property type="nucleotide sequence ID" value="NZ_AP026709.1"/>
</dbReference>
<organism evidence="1 2">
    <name type="scientific">Pseudodesulfovibrio nedwellii</name>
    <dbReference type="NCBI Taxonomy" id="2973072"/>
    <lineage>
        <taxon>Bacteria</taxon>
        <taxon>Pseudomonadati</taxon>
        <taxon>Thermodesulfobacteriota</taxon>
        <taxon>Desulfovibrionia</taxon>
        <taxon>Desulfovibrionales</taxon>
        <taxon>Desulfovibrionaceae</taxon>
    </lineage>
</organism>
<evidence type="ECO:0000313" key="2">
    <source>
        <dbReference type="Proteomes" id="UP001317742"/>
    </source>
</evidence>
<sequence>MPFLLKHHFDPDWDPSKLRPEEQADGSVDHHELNFVNNVSKGDVIAEWVDIEEGEDVDRRFVFDDKEFPAGRGTGLRQKFPDTLFAAVDGYVCYKEGKILVRETLTVHWDIDYHTGNVDFVGNISVEGSVRSGFTVRGVKVTIAGQVEGARIEATRNLNCHGGVKGGKIAHLEAGHDLKLAYCEYATLIAKNDILIKGALMHSNVYAGKRLAVGHRLTGGNICAYDYIYVGGQLGGGLDTDTSLVMGYKPSLLHADEEYNKRIKSLHDDIASFEKALNKGNEFRAEFKPKLESAIKELDLLKALKVKLWDGIYATERLDECKVLVPGVVKPGVEISIGSAFLKVDDFLEDVYFYYDNDEVKIGASTEKVKR</sequence>
<dbReference type="InterPro" id="IPR005646">
    <property type="entry name" value="FapA"/>
</dbReference>
<dbReference type="EMBL" id="AP026709">
    <property type="protein sequence ID" value="BDQ36139.1"/>
    <property type="molecule type" value="Genomic_DNA"/>
</dbReference>
<name>A0ABM8AX93_9BACT</name>
<evidence type="ECO:0000313" key="1">
    <source>
        <dbReference type="EMBL" id="BDQ36139.1"/>
    </source>
</evidence>
<accession>A0ABM8AX93</accession>
<dbReference type="PANTHER" id="PTHR38032:SF1">
    <property type="entry name" value="RNA-BINDING PROTEIN KHPB N-TERMINAL DOMAIN-CONTAINING PROTEIN"/>
    <property type="match status" value="1"/>
</dbReference>
<gene>
    <name evidence="1" type="ORF">SYK_04990</name>
</gene>
<dbReference type="Pfam" id="PF03961">
    <property type="entry name" value="FapA"/>
    <property type="match status" value="1"/>
</dbReference>
<dbReference type="Proteomes" id="UP001317742">
    <property type="component" value="Chromosome"/>
</dbReference>
<reference evidence="1 2" key="1">
    <citation type="submission" date="2022-08" db="EMBL/GenBank/DDBJ databases">
        <title>Genome Sequence of the sulphate-reducing bacterium, Pseudodesulfovibrio sp. SYK.</title>
        <authorList>
            <person name="Kondo R."/>
            <person name="Kataoka T."/>
        </authorList>
    </citation>
    <scope>NUCLEOTIDE SEQUENCE [LARGE SCALE GENOMIC DNA]</scope>
    <source>
        <strain evidence="1 2">SYK</strain>
    </source>
</reference>
<evidence type="ECO:0008006" key="3">
    <source>
        <dbReference type="Google" id="ProtNLM"/>
    </source>
</evidence>
<keyword evidence="2" id="KW-1185">Reference proteome</keyword>
<proteinExistence type="predicted"/>
<protein>
    <recommendedName>
        <fullName evidence="3">DUF342 domain-containing protein</fullName>
    </recommendedName>
</protein>
<dbReference type="PANTHER" id="PTHR38032">
    <property type="entry name" value="POLYMERASE-RELATED"/>
    <property type="match status" value="1"/>
</dbReference>